<name>A0ACD0P0D1_9BASI</name>
<accession>A0ACD0P0D1</accession>
<evidence type="ECO:0000313" key="2">
    <source>
        <dbReference type="Proteomes" id="UP000245626"/>
    </source>
</evidence>
<organism evidence="1 2">
    <name type="scientific">Violaceomyces palustris</name>
    <dbReference type="NCBI Taxonomy" id="1673888"/>
    <lineage>
        <taxon>Eukaryota</taxon>
        <taxon>Fungi</taxon>
        <taxon>Dikarya</taxon>
        <taxon>Basidiomycota</taxon>
        <taxon>Ustilaginomycotina</taxon>
        <taxon>Ustilaginomycetes</taxon>
        <taxon>Violaceomycetales</taxon>
        <taxon>Violaceomycetaceae</taxon>
        <taxon>Violaceomyces</taxon>
    </lineage>
</organism>
<reference evidence="1 2" key="1">
    <citation type="journal article" date="2018" name="Mol. Biol. Evol.">
        <title>Broad Genomic Sampling Reveals a Smut Pathogenic Ancestry of the Fungal Clade Ustilaginomycotina.</title>
        <authorList>
            <person name="Kijpornyongpan T."/>
            <person name="Mondo S.J."/>
            <person name="Barry K."/>
            <person name="Sandor L."/>
            <person name="Lee J."/>
            <person name="Lipzen A."/>
            <person name="Pangilinan J."/>
            <person name="LaButti K."/>
            <person name="Hainaut M."/>
            <person name="Henrissat B."/>
            <person name="Grigoriev I.V."/>
            <person name="Spatafora J.W."/>
            <person name="Aime M.C."/>
        </authorList>
    </citation>
    <scope>NUCLEOTIDE SEQUENCE [LARGE SCALE GENOMIC DNA]</scope>
    <source>
        <strain evidence="1 2">SA 807</strain>
    </source>
</reference>
<protein>
    <submittedName>
        <fullName evidence="1">Uncharacterized protein</fullName>
    </submittedName>
</protein>
<sequence length="277" mass="30436">MSSSTDNPPNETVIRALTPELTIFSKPFSRFGIIPIGGRSTAVRLRDGKVWVLASTPLNIQTKQKLDEMGEVAYLVAPDNVHHLYLSEYAKSYPSAKLIGVEGLEEKKKEEGLCFHGVYGRDPEGTLYGFEDEIQSRYFATFTNKDVAFNHVASKTLITADLLFNMPANEQYANTQKGKPTSKIPFLASLSGYVNPFSGFHKSFLGLAGVGAGIPGLASGGTKEERRKRFAQDAAAVAAWDFERIVMCHGDVIERDGRKAWIAACSKYLNPDGKSKF</sequence>
<proteinExistence type="predicted"/>
<evidence type="ECO:0000313" key="1">
    <source>
        <dbReference type="EMBL" id="PWN51553.1"/>
    </source>
</evidence>
<keyword evidence="2" id="KW-1185">Reference proteome</keyword>
<dbReference type="EMBL" id="KZ819834">
    <property type="protein sequence ID" value="PWN51553.1"/>
    <property type="molecule type" value="Genomic_DNA"/>
</dbReference>
<dbReference type="Proteomes" id="UP000245626">
    <property type="component" value="Unassembled WGS sequence"/>
</dbReference>
<gene>
    <name evidence="1" type="ORF">IE53DRAFT_367963</name>
</gene>